<gene>
    <name evidence="3" type="ORF">COCSUDRAFT_60004</name>
</gene>
<dbReference type="GeneID" id="17036623"/>
<feature type="transmembrane region" description="Helical" evidence="2">
    <location>
        <begin position="102"/>
        <end position="122"/>
    </location>
</feature>
<sequence length="210" mass="23455">MGFREVEPAMGGLPTFRWHGDRLLSCQAATSSNSSSNKDSGREELNRKAYEFGRVASKTVKEQAGAVDQKFGVKRKLRNLADDAIRKLPMWKRQYAKFSKTTLGQVVFFAAFFFLCYSGLVWRLLNLVFILWWVAPLFVLPAINHINKKAAEEMAARQQAQQRAAQNPFFGAFNRAQTQQQGTPRAGRAASAGGKSDGPVIDVEYTTVDD</sequence>
<keyword evidence="2" id="KW-0472">Membrane</keyword>
<dbReference type="EMBL" id="AGSI01000022">
    <property type="protein sequence ID" value="EIE18694.1"/>
    <property type="molecule type" value="Genomic_DNA"/>
</dbReference>
<dbReference type="RefSeq" id="XP_005643238.1">
    <property type="nucleotide sequence ID" value="XM_005643181.1"/>
</dbReference>
<proteinExistence type="predicted"/>
<reference evidence="3 4" key="1">
    <citation type="journal article" date="2012" name="Genome Biol.">
        <title>The genome of the polar eukaryotic microalga coccomyxa subellipsoidea reveals traits of cold adaptation.</title>
        <authorList>
            <person name="Blanc G."/>
            <person name="Agarkova I."/>
            <person name="Grimwood J."/>
            <person name="Kuo A."/>
            <person name="Brueggeman A."/>
            <person name="Dunigan D."/>
            <person name="Gurnon J."/>
            <person name="Ladunga I."/>
            <person name="Lindquist E."/>
            <person name="Lucas S."/>
            <person name="Pangilinan J."/>
            <person name="Proschold T."/>
            <person name="Salamov A."/>
            <person name="Schmutz J."/>
            <person name="Weeks D."/>
            <person name="Yamada T."/>
            <person name="Claverie J.M."/>
            <person name="Grigoriev I."/>
            <person name="Van Etten J."/>
            <person name="Lomsadze A."/>
            <person name="Borodovsky M."/>
        </authorList>
    </citation>
    <scope>NUCLEOTIDE SEQUENCE [LARGE SCALE GENOMIC DNA]</scope>
    <source>
        <strain evidence="3 4">C-169</strain>
    </source>
</reference>
<evidence type="ECO:0000256" key="2">
    <source>
        <dbReference type="SAM" id="Phobius"/>
    </source>
</evidence>
<evidence type="ECO:0000313" key="3">
    <source>
        <dbReference type="EMBL" id="EIE18694.1"/>
    </source>
</evidence>
<dbReference type="PANTHER" id="PTHR36356">
    <property type="entry name" value="EXPRESSED PROTEIN"/>
    <property type="match status" value="1"/>
</dbReference>
<feature type="compositionally biased region" description="Low complexity" evidence="1">
    <location>
        <begin position="185"/>
        <end position="198"/>
    </location>
</feature>
<dbReference type="GO" id="GO:0009507">
    <property type="term" value="C:chloroplast"/>
    <property type="evidence" value="ECO:0007669"/>
    <property type="project" value="TreeGrafter"/>
</dbReference>
<organism evidence="3 4">
    <name type="scientific">Coccomyxa subellipsoidea (strain C-169)</name>
    <name type="common">Green microalga</name>
    <dbReference type="NCBI Taxonomy" id="574566"/>
    <lineage>
        <taxon>Eukaryota</taxon>
        <taxon>Viridiplantae</taxon>
        <taxon>Chlorophyta</taxon>
        <taxon>core chlorophytes</taxon>
        <taxon>Trebouxiophyceae</taxon>
        <taxon>Trebouxiophyceae incertae sedis</taxon>
        <taxon>Coccomyxaceae</taxon>
        <taxon>Coccomyxa</taxon>
        <taxon>Coccomyxa subellipsoidea</taxon>
    </lineage>
</organism>
<protein>
    <submittedName>
        <fullName evidence="3">Uncharacterized protein</fullName>
    </submittedName>
</protein>
<feature type="region of interest" description="Disordered" evidence="1">
    <location>
        <begin position="177"/>
        <end position="210"/>
    </location>
</feature>
<accession>I0YJX5</accession>
<comment type="caution">
    <text evidence="3">The sequence shown here is derived from an EMBL/GenBank/DDBJ whole genome shotgun (WGS) entry which is preliminary data.</text>
</comment>
<dbReference type="PANTHER" id="PTHR36356:SF1">
    <property type="entry name" value="EXPRESSED PROTEIN"/>
    <property type="match status" value="1"/>
</dbReference>
<dbReference type="Proteomes" id="UP000007264">
    <property type="component" value="Unassembled WGS sequence"/>
</dbReference>
<evidence type="ECO:0000256" key="1">
    <source>
        <dbReference type="SAM" id="MobiDB-lite"/>
    </source>
</evidence>
<feature type="transmembrane region" description="Helical" evidence="2">
    <location>
        <begin position="128"/>
        <end position="147"/>
    </location>
</feature>
<evidence type="ECO:0000313" key="4">
    <source>
        <dbReference type="Proteomes" id="UP000007264"/>
    </source>
</evidence>
<keyword evidence="2" id="KW-1133">Transmembrane helix</keyword>
<keyword evidence="2" id="KW-0812">Transmembrane</keyword>
<dbReference type="KEGG" id="csl:COCSUDRAFT_60004"/>
<name>I0YJX5_COCSC</name>
<dbReference type="AlphaFoldDB" id="I0YJX5"/>
<keyword evidence="4" id="KW-1185">Reference proteome</keyword>
<dbReference type="OrthoDB" id="542323at2759"/>